<dbReference type="InterPro" id="IPR051198">
    <property type="entry name" value="BchE-like"/>
</dbReference>
<organism evidence="8 9">
    <name type="scientific">Hallerella succinigenes</name>
    <dbReference type="NCBI Taxonomy" id="1896222"/>
    <lineage>
        <taxon>Bacteria</taxon>
        <taxon>Pseudomonadati</taxon>
        <taxon>Fibrobacterota</taxon>
        <taxon>Fibrobacteria</taxon>
        <taxon>Fibrobacterales</taxon>
        <taxon>Fibrobacteraceae</taxon>
        <taxon>Hallerella</taxon>
    </lineage>
</organism>
<dbReference type="Gene3D" id="3.20.20.70">
    <property type="entry name" value="Aldolase class I"/>
    <property type="match status" value="1"/>
</dbReference>
<keyword evidence="4" id="KW-0408">Iron</keyword>
<gene>
    <name evidence="8" type="ORF">BGX16_1525</name>
</gene>
<dbReference type="Pfam" id="PF02310">
    <property type="entry name" value="B12-binding"/>
    <property type="match status" value="1"/>
</dbReference>
<dbReference type="GO" id="GO:0046872">
    <property type="term" value="F:metal ion binding"/>
    <property type="evidence" value="ECO:0007669"/>
    <property type="project" value="UniProtKB-KW"/>
</dbReference>
<proteinExistence type="predicted"/>
<dbReference type="InterPro" id="IPR006158">
    <property type="entry name" value="Cobalamin-bd"/>
</dbReference>
<dbReference type="PANTHER" id="PTHR43409">
    <property type="entry name" value="ANAEROBIC MAGNESIUM-PROTOPORPHYRIN IX MONOMETHYL ESTER CYCLASE-RELATED"/>
    <property type="match status" value="1"/>
</dbReference>
<evidence type="ECO:0000313" key="9">
    <source>
        <dbReference type="Proteomes" id="UP000231134"/>
    </source>
</evidence>
<dbReference type="GO" id="GO:0005829">
    <property type="term" value="C:cytosol"/>
    <property type="evidence" value="ECO:0007669"/>
    <property type="project" value="TreeGrafter"/>
</dbReference>
<keyword evidence="5" id="KW-0411">Iron-sulfur</keyword>
<dbReference type="Gene3D" id="3.40.50.280">
    <property type="entry name" value="Cobalamin-binding domain"/>
    <property type="match status" value="1"/>
</dbReference>
<feature type="domain" description="Radical SAM core" evidence="7">
    <location>
        <begin position="202"/>
        <end position="426"/>
    </location>
</feature>
<dbReference type="SUPFAM" id="SSF102114">
    <property type="entry name" value="Radical SAM enzymes"/>
    <property type="match status" value="1"/>
</dbReference>
<evidence type="ECO:0000256" key="2">
    <source>
        <dbReference type="ARBA" id="ARBA00022691"/>
    </source>
</evidence>
<dbReference type="InterPro" id="IPR013785">
    <property type="entry name" value="Aldolase_TIM"/>
</dbReference>
<dbReference type="GO" id="GO:0031419">
    <property type="term" value="F:cobalamin binding"/>
    <property type="evidence" value="ECO:0007669"/>
    <property type="project" value="InterPro"/>
</dbReference>
<dbReference type="CDD" id="cd01335">
    <property type="entry name" value="Radical_SAM"/>
    <property type="match status" value="1"/>
</dbReference>
<evidence type="ECO:0000256" key="5">
    <source>
        <dbReference type="ARBA" id="ARBA00023014"/>
    </source>
</evidence>
<keyword evidence="3" id="KW-0479">Metal-binding</keyword>
<dbReference type="Pfam" id="PF04055">
    <property type="entry name" value="Radical_SAM"/>
    <property type="match status" value="1"/>
</dbReference>
<dbReference type="AlphaFoldDB" id="A0A2M9A7F0"/>
<reference evidence="8 9" key="1">
    <citation type="submission" date="2017-11" db="EMBL/GenBank/DDBJ databases">
        <title>Animal gut microbial communities from fecal samples from Wisconsin, USA.</title>
        <authorList>
            <person name="Neumann A."/>
        </authorList>
    </citation>
    <scope>NUCLEOTIDE SEQUENCE [LARGE SCALE GENOMIC DNA]</scope>
    <source>
        <strain evidence="8 9">UWS3</strain>
    </source>
</reference>
<dbReference type="SFLD" id="SFLDG01082">
    <property type="entry name" value="B12-binding_domain_containing"/>
    <property type="match status" value="1"/>
</dbReference>
<evidence type="ECO:0000256" key="1">
    <source>
        <dbReference type="ARBA" id="ARBA00001966"/>
    </source>
</evidence>
<dbReference type="SMART" id="SM00729">
    <property type="entry name" value="Elp3"/>
    <property type="match status" value="1"/>
</dbReference>
<dbReference type="SFLD" id="SFLDG01123">
    <property type="entry name" value="methyltransferase_(Class_B)"/>
    <property type="match status" value="1"/>
</dbReference>
<evidence type="ECO:0000256" key="4">
    <source>
        <dbReference type="ARBA" id="ARBA00023004"/>
    </source>
</evidence>
<dbReference type="CDD" id="cd02068">
    <property type="entry name" value="radical_SAM_B12_BD"/>
    <property type="match status" value="1"/>
</dbReference>
<protein>
    <submittedName>
        <fullName evidence="8">Radical SAM superfamily enzyme YgiQ (UPF0313 family)</fullName>
    </submittedName>
</protein>
<dbReference type="InterPro" id="IPR058240">
    <property type="entry name" value="rSAM_sf"/>
</dbReference>
<name>A0A2M9A7F0_9BACT</name>
<evidence type="ECO:0000259" key="6">
    <source>
        <dbReference type="PROSITE" id="PS51332"/>
    </source>
</evidence>
<dbReference type="SFLD" id="SFLDS00029">
    <property type="entry name" value="Radical_SAM"/>
    <property type="match status" value="1"/>
</dbReference>
<feature type="domain" description="B12-binding" evidence="6">
    <location>
        <begin position="17"/>
        <end position="150"/>
    </location>
</feature>
<dbReference type="OrthoDB" id="9801424at2"/>
<dbReference type="PROSITE" id="PS51332">
    <property type="entry name" value="B12_BINDING"/>
    <property type="match status" value="1"/>
</dbReference>
<dbReference type="PROSITE" id="PS51918">
    <property type="entry name" value="RADICAL_SAM"/>
    <property type="match status" value="1"/>
</dbReference>
<dbReference type="InterPro" id="IPR006638">
    <property type="entry name" value="Elp3/MiaA/NifB-like_rSAM"/>
</dbReference>
<dbReference type="PANTHER" id="PTHR43409:SF16">
    <property type="entry name" value="SLR0320 PROTEIN"/>
    <property type="match status" value="1"/>
</dbReference>
<dbReference type="EMBL" id="PGEX01000001">
    <property type="protein sequence ID" value="PJJ41547.1"/>
    <property type="molecule type" value="Genomic_DNA"/>
</dbReference>
<comment type="caution">
    <text evidence="8">The sequence shown here is derived from an EMBL/GenBank/DDBJ whole genome shotgun (WGS) entry which is preliminary data.</text>
</comment>
<evidence type="ECO:0000259" key="7">
    <source>
        <dbReference type="PROSITE" id="PS51918"/>
    </source>
</evidence>
<dbReference type="Proteomes" id="UP000231134">
    <property type="component" value="Unassembled WGS sequence"/>
</dbReference>
<keyword evidence="2" id="KW-0949">S-adenosyl-L-methionine</keyword>
<comment type="cofactor">
    <cofactor evidence="1">
        <name>[4Fe-4S] cluster</name>
        <dbReference type="ChEBI" id="CHEBI:49883"/>
    </cofactor>
</comment>
<dbReference type="GO" id="GO:0003824">
    <property type="term" value="F:catalytic activity"/>
    <property type="evidence" value="ECO:0007669"/>
    <property type="project" value="InterPro"/>
</dbReference>
<sequence length="500" mass="56727">MKVTFLNPPYFPMFSRESRSPCVTKSSTLYWPMFLSYAAGTVEADNNEIQLIDSPAMDLDLEKTAAAIRAFGPELIIASTSTPSIINDLSVIKTLKVMFNVPTAIMGTHATAEPLECMQMEPNLDYVIIGEADYTCRNLVRHLRGEISHPSDIAGLAYRTPEGGVDFQPEGPKISNLNEIPWVSKTYYKHLYSCYKRYFYGANLNPLIVILSGRGCPNRCSYCVIPQTLNGHVFRMRDPKDVVDELEYIKEHFEDLGEVFFEDDTFTANHRHVKEICEEILRRGLKITWSCNARADVPLELLKLMHKAGGREMCVGFESASPDVLKNIHKGVKSIDRAIQFTKDARKAGFLVHGCFMVGNLGDTPETLRMTLDYAKKLNPNTAQFYPIMAYPGTEAYKEAVASGALESTDYNQWLDKDGFHRTTIKRPGLSSQALVDFCDKARREFYLRPSYIIRQGIMAIKNPRERYRVFRGFNTLVKHLFRKHGELTPIARQAPTNKQ</sequence>
<dbReference type="GO" id="GO:0051539">
    <property type="term" value="F:4 iron, 4 sulfur cluster binding"/>
    <property type="evidence" value="ECO:0007669"/>
    <property type="project" value="UniProtKB-KW"/>
</dbReference>
<dbReference type="InterPro" id="IPR007197">
    <property type="entry name" value="rSAM"/>
</dbReference>
<accession>A0A2M9A7F0</accession>
<evidence type="ECO:0000313" key="8">
    <source>
        <dbReference type="EMBL" id="PJJ41547.1"/>
    </source>
</evidence>
<keyword evidence="9" id="KW-1185">Reference proteome</keyword>
<dbReference type="InterPro" id="IPR034466">
    <property type="entry name" value="Methyltransferase_Class_B"/>
</dbReference>
<evidence type="ECO:0000256" key="3">
    <source>
        <dbReference type="ARBA" id="ARBA00022723"/>
    </source>
</evidence>